<dbReference type="Pfam" id="PF01344">
    <property type="entry name" value="Kelch_1"/>
    <property type="match status" value="2"/>
</dbReference>
<accession>A0A8J2WF63</accession>
<dbReference type="Proteomes" id="UP000789595">
    <property type="component" value="Unassembled WGS sequence"/>
</dbReference>
<evidence type="ECO:0000256" key="2">
    <source>
        <dbReference type="ARBA" id="ARBA00022737"/>
    </source>
</evidence>
<keyword evidence="2" id="KW-0677">Repeat</keyword>
<dbReference type="Gene3D" id="2.120.10.80">
    <property type="entry name" value="Kelch-type beta propeller"/>
    <property type="match status" value="1"/>
</dbReference>
<sequence>MRVLPDDLVAKCLAMLPQCDLQKLCVCKRWRELRLSLAFRRYRRDGVERVLVATSWDDPEGGGTLVECFALIDGRWRKMANNKVDAIGCAAAVTFSGELVIVGSMQKYEAEIDAMLSFEERRARVTYPEDESQREWPPDETGRSYNGVAFDLQKNRWRRLDWPLHENKHVFGAASNDDVIVILNGSWVDGAAATRRLRYHVRGSDEWLELPLPPHELGIRDTPYNSPMGMSIIGDVLYLAGGIASNDEPWPASTMLQALDLKTLEWTVLPPMPEPRVECLAVAVDGRLFVLGGWSSYRYEKADYDYEQKKFVAVHDALNSVCSFDPRTGTWRSEPDIPKLHSGRPIVNGSEFVAPWGEYMSAVAHMGSVCVFGIEGSPPLALANGVWTALPPLPEIDYMMQCGWPGHSNINLPSGYDHPRLASLPLEFFADDAAAPWPFRVASTLRGCAAPRRPAVFRRAESPDDDAMPSDP</sequence>
<evidence type="ECO:0000256" key="1">
    <source>
        <dbReference type="ARBA" id="ARBA00022441"/>
    </source>
</evidence>
<evidence type="ECO:0000313" key="3">
    <source>
        <dbReference type="EMBL" id="CAH0366060.1"/>
    </source>
</evidence>
<reference evidence="3" key="1">
    <citation type="submission" date="2021-11" db="EMBL/GenBank/DDBJ databases">
        <authorList>
            <consortium name="Genoscope - CEA"/>
            <person name="William W."/>
        </authorList>
    </citation>
    <scope>NUCLEOTIDE SEQUENCE</scope>
</reference>
<name>A0A8J2WF63_9STRA</name>
<gene>
    <name evidence="3" type="ORF">PECAL_1P25310</name>
</gene>
<comment type="caution">
    <text evidence="3">The sequence shown here is derived from an EMBL/GenBank/DDBJ whole genome shotgun (WGS) entry which is preliminary data.</text>
</comment>
<dbReference type="OrthoDB" id="45365at2759"/>
<organism evidence="3 4">
    <name type="scientific">Pelagomonas calceolata</name>
    <dbReference type="NCBI Taxonomy" id="35677"/>
    <lineage>
        <taxon>Eukaryota</taxon>
        <taxon>Sar</taxon>
        <taxon>Stramenopiles</taxon>
        <taxon>Ochrophyta</taxon>
        <taxon>Pelagophyceae</taxon>
        <taxon>Pelagomonadales</taxon>
        <taxon>Pelagomonadaceae</taxon>
        <taxon>Pelagomonas</taxon>
    </lineage>
</organism>
<dbReference type="PANTHER" id="PTHR46344:SF27">
    <property type="entry name" value="KELCH REPEAT SUPERFAMILY PROTEIN"/>
    <property type="match status" value="1"/>
</dbReference>
<dbReference type="InterPro" id="IPR015915">
    <property type="entry name" value="Kelch-typ_b-propeller"/>
</dbReference>
<evidence type="ECO:0008006" key="5">
    <source>
        <dbReference type="Google" id="ProtNLM"/>
    </source>
</evidence>
<dbReference type="PANTHER" id="PTHR46344">
    <property type="entry name" value="OS02G0202900 PROTEIN"/>
    <property type="match status" value="1"/>
</dbReference>
<keyword evidence="1" id="KW-0880">Kelch repeat</keyword>
<dbReference type="InterPro" id="IPR006652">
    <property type="entry name" value="Kelch_1"/>
</dbReference>
<dbReference type="EMBL" id="CAKKNE010000001">
    <property type="protein sequence ID" value="CAH0366060.1"/>
    <property type="molecule type" value="Genomic_DNA"/>
</dbReference>
<keyword evidence="4" id="KW-1185">Reference proteome</keyword>
<protein>
    <recommendedName>
        <fullName evidence="5">F-box domain-containing protein</fullName>
    </recommendedName>
</protein>
<proteinExistence type="predicted"/>
<evidence type="ECO:0000313" key="4">
    <source>
        <dbReference type="Proteomes" id="UP000789595"/>
    </source>
</evidence>
<dbReference type="SUPFAM" id="SSF117281">
    <property type="entry name" value="Kelch motif"/>
    <property type="match status" value="1"/>
</dbReference>
<dbReference type="SMART" id="SM00612">
    <property type="entry name" value="Kelch"/>
    <property type="match status" value="1"/>
</dbReference>
<dbReference type="AlphaFoldDB" id="A0A8J2WF63"/>